<gene>
    <name evidence="1" type="ORF">C7B82_27255</name>
</gene>
<keyword evidence="2" id="KW-1185">Reference proteome</keyword>
<evidence type="ECO:0000313" key="1">
    <source>
        <dbReference type="EMBL" id="PSB24388.1"/>
    </source>
</evidence>
<dbReference type="AlphaFoldDB" id="A0A2T1DV64"/>
<comment type="caution">
    <text evidence="1">The sequence shown here is derived from an EMBL/GenBank/DDBJ whole genome shotgun (WGS) entry which is preliminary data.</text>
</comment>
<sequence>MASPGYLPCIALVSFTHTQMWNTMNTNSISNGVANECEIVIPIVLKIPIYFESVVIELSPTCSFSSHAVSLPESEPGLVTSTHDQWQKKPEHLSRQTIQMTLREAQVLIKNQMYLVQTEFAFKLNALAKLIKSYFSRILRSVLRLSHQFRRGSRQFGSHFRRPSSKSRRLSH</sequence>
<name>A0A2T1DV64_9CYAN</name>
<dbReference type="Proteomes" id="UP000239576">
    <property type="component" value="Unassembled WGS sequence"/>
</dbReference>
<dbReference type="EMBL" id="PVWK01000147">
    <property type="protein sequence ID" value="PSB24388.1"/>
    <property type="molecule type" value="Genomic_DNA"/>
</dbReference>
<dbReference type="OrthoDB" id="178352at1117"/>
<reference evidence="2" key="1">
    <citation type="submission" date="2018-02" db="EMBL/GenBank/DDBJ databases">
        <authorList>
            <person name="Moore K."/>
            <person name="Momper L."/>
        </authorList>
    </citation>
    <scope>NUCLEOTIDE SEQUENCE [LARGE SCALE GENOMIC DNA]</scope>
    <source>
        <strain evidence="2">ULC18</strain>
    </source>
</reference>
<protein>
    <submittedName>
        <fullName evidence="1">Uncharacterized protein</fullName>
    </submittedName>
</protein>
<accession>A0A2T1DV64</accession>
<proteinExistence type="predicted"/>
<evidence type="ECO:0000313" key="2">
    <source>
        <dbReference type="Proteomes" id="UP000239576"/>
    </source>
</evidence>
<reference evidence="1 2" key="2">
    <citation type="submission" date="2018-03" db="EMBL/GenBank/DDBJ databases">
        <title>The ancient ancestry and fast evolution of plastids.</title>
        <authorList>
            <person name="Moore K.R."/>
            <person name="Magnabosco C."/>
            <person name="Momper L."/>
            <person name="Gold D.A."/>
            <person name="Bosak T."/>
            <person name="Fournier G.P."/>
        </authorList>
    </citation>
    <scope>NUCLEOTIDE SEQUENCE [LARGE SCALE GENOMIC DNA]</scope>
    <source>
        <strain evidence="1 2">ULC18</strain>
    </source>
</reference>
<organism evidence="1 2">
    <name type="scientific">Stenomitos frigidus ULC18</name>
    <dbReference type="NCBI Taxonomy" id="2107698"/>
    <lineage>
        <taxon>Bacteria</taxon>
        <taxon>Bacillati</taxon>
        <taxon>Cyanobacteriota</taxon>
        <taxon>Cyanophyceae</taxon>
        <taxon>Leptolyngbyales</taxon>
        <taxon>Leptolyngbyaceae</taxon>
        <taxon>Stenomitos</taxon>
    </lineage>
</organism>